<name>A0A1S1NF91_9MYCO</name>
<evidence type="ECO:0000313" key="1">
    <source>
        <dbReference type="EMBL" id="OHV04338.1"/>
    </source>
</evidence>
<evidence type="ECO:0000313" key="2">
    <source>
        <dbReference type="EMBL" id="PQM48164.1"/>
    </source>
</evidence>
<evidence type="ECO:0000313" key="3">
    <source>
        <dbReference type="Proteomes" id="UP000179734"/>
    </source>
</evidence>
<gene>
    <name evidence="1" type="ORF">BKN37_10540</name>
    <name evidence="2" type="ORF">C1Y40_01627</name>
</gene>
<proteinExistence type="predicted"/>
<reference evidence="2 4" key="2">
    <citation type="journal article" date="2017" name="Int. J. Syst. Evol. Microbiol.">
        <title>Mycobacterium talmoniae sp. nov., a slowly growing mycobacterium isolated from human respiratory samples.</title>
        <authorList>
            <person name="Davidson R.M."/>
            <person name="DeGroote M.A."/>
            <person name="Marola J.L."/>
            <person name="Buss S."/>
            <person name="Jones V."/>
            <person name="McNeil M.R."/>
            <person name="Freifeld A.G."/>
            <person name="Elaine Epperson L."/>
            <person name="Hasan N.A."/>
            <person name="Jackson M."/>
            <person name="Iwen P.C."/>
            <person name="Salfinger M."/>
            <person name="Strong M."/>
        </authorList>
    </citation>
    <scope>NUCLEOTIDE SEQUENCE [LARGE SCALE GENOMIC DNA]</scope>
    <source>
        <strain evidence="2 4">ATCC BAA-2683</strain>
    </source>
</reference>
<reference evidence="1 3" key="1">
    <citation type="submission" date="2016-10" db="EMBL/GenBank/DDBJ databases">
        <title>Genome sequence of Mycobacterium talmonii.</title>
        <authorList>
            <person name="Greninger A.L."/>
            <person name="Elliott B."/>
            <person name="Vasireddy S."/>
            <person name="Vasireddy R."/>
        </authorList>
    </citation>
    <scope>NUCLEOTIDE SEQUENCE [LARGE SCALE GENOMIC DNA]</scope>
    <source>
        <strain evidence="1">MO-5499</strain>
        <strain evidence="3">NE-TNMC-100812</strain>
    </source>
</reference>
<dbReference type="EMBL" id="PPEA01000229">
    <property type="protein sequence ID" value="PQM48164.1"/>
    <property type="molecule type" value="Genomic_DNA"/>
</dbReference>
<keyword evidence="3" id="KW-1185">Reference proteome</keyword>
<dbReference type="AlphaFoldDB" id="A0A1S1NF91"/>
<reference evidence="2" key="3">
    <citation type="submission" date="2018-01" db="EMBL/GenBank/DDBJ databases">
        <authorList>
            <person name="Gaut B.S."/>
            <person name="Morton B.R."/>
            <person name="Clegg M.T."/>
            <person name="Duvall M.R."/>
        </authorList>
    </citation>
    <scope>NUCLEOTIDE SEQUENCE</scope>
    <source>
        <strain evidence="2">ATCC BAA-2683</strain>
    </source>
</reference>
<dbReference type="RefSeq" id="WP_071025269.1">
    <property type="nucleotide sequence ID" value="NZ_MLQM01000043.1"/>
</dbReference>
<keyword evidence="1" id="KW-0808">Transferase</keyword>
<dbReference type="GO" id="GO:0016746">
    <property type="term" value="F:acyltransferase activity"/>
    <property type="evidence" value="ECO:0007669"/>
    <property type="project" value="UniProtKB-KW"/>
</dbReference>
<dbReference type="Proteomes" id="UP000238296">
    <property type="component" value="Unassembled WGS sequence"/>
</dbReference>
<dbReference type="EMBL" id="MLQM01000043">
    <property type="protein sequence ID" value="OHV04338.1"/>
    <property type="molecule type" value="Genomic_DNA"/>
</dbReference>
<keyword evidence="1" id="KW-0012">Acyltransferase</keyword>
<sequence>MTATSSTVVTAMRATVPRYLRWYHRHEVHIDAEIPEPALIVANHGFGGLADLNVLAMFAVREKAALTRPITALVHQLAWTVGAGRVAEVLGGRPASRHDVPVVPVVTAGAGDSLFVVSDGQHLARRLRLHRHLRVKALPISVSIPWGVSVGVAGMLPYVALPTKLITAVLPPMTAHPDESAEDFAARVEATMQARLNQLVANRKPLIG</sequence>
<accession>A0A1S1NF91</accession>
<protein>
    <submittedName>
        <fullName evidence="1">Glycerol acyltransferase</fullName>
    </submittedName>
</protein>
<organism evidence="1 3">
    <name type="scientific">Mycobacterium talmoniae</name>
    <dbReference type="NCBI Taxonomy" id="1858794"/>
    <lineage>
        <taxon>Bacteria</taxon>
        <taxon>Bacillati</taxon>
        <taxon>Actinomycetota</taxon>
        <taxon>Actinomycetes</taxon>
        <taxon>Mycobacteriales</taxon>
        <taxon>Mycobacteriaceae</taxon>
        <taxon>Mycobacterium</taxon>
    </lineage>
</organism>
<evidence type="ECO:0000313" key="4">
    <source>
        <dbReference type="Proteomes" id="UP000238296"/>
    </source>
</evidence>
<dbReference type="Proteomes" id="UP000179734">
    <property type="component" value="Unassembled WGS sequence"/>
</dbReference>
<comment type="caution">
    <text evidence="1">The sequence shown here is derived from an EMBL/GenBank/DDBJ whole genome shotgun (WGS) entry which is preliminary data.</text>
</comment>